<sequence length="278" mass="31567">MSTDEAFQVKLPANLEPYRPYLQSHARRVAALFPHGMTVQNENHIPKRIVANPTGSRLGGAAFITKEHPWPRDRLGRRMLFVAQINLADMPPLEGFRSEGLLQFFIGDHGYFGIDNADFDTHNYANPHNSCVRYIPVKEYLNGQLLGGIKTQTNTIENGFFELSAKPFDQYPSRHDSTFVNMVWSDPSVSNGLIDATSELPHIGPPAVFGGGWAAFAQRDPVGFCHSHRPLLQIRSNHGPRNKPRIQWGDCGFATFFIRPEDLERWDFSEVAYYWDCY</sequence>
<dbReference type="Pfam" id="PF09234">
    <property type="entry name" value="DUF1963"/>
    <property type="match status" value="1"/>
</dbReference>
<dbReference type="OrthoDB" id="4929513at2"/>
<dbReference type="InterPro" id="IPR035948">
    <property type="entry name" value="YwqG-like_sf"/>
</dbReference>
<dbReference type="RefSeq" id="WP_146325383.1">
    <property type="nucleotide sequence ID" value="NZ_BAABLR010000065.1"/>
</dbReference>
<dbReference type="PANTHER" id="PTHR36436:SF6">
    <property type="entry name" value="SLL5081 PROTEIN"/>
    <property type="match status" value="1"/>
</dbReference>
<gene>
    <name evidence="1" type="ORF">FRX94_10945</name>
</gene>
<proteinExistence type="predicted"/>
<reference evidence="1 2" key="1">
    <citation type="submission" date="2019-08" db="EMBL/GenBank/DDBJ databases">
        <authorList>
            <person name="Lei W."/>
        </authorList>
    </citation>
    <scope>NUCLEOTIDE SEQUENCE [LARGE SCALE GENOMIC DNA]</scope>
    <source>
        <strain evidence="1 2">CCUG 58627</strain>
    </source>
</reference>
<dbReference type="AlphaFoldDB" id="A0A5C5UAF1"/>
<comment type="caution">
    <text evidence="1">The sequence shown here is derived from an EMBL/GenBank/DDBJ whole genome shotgun (WGS) entry which is preliminary data.</text>
</comment>
<dbReference type="Gene3D" id="2.30.320.10">
    <property type="entry name" value="YwqG-like"/>
    <property type="match status" value="1"/>
</dbReference>
<evidence type="ECO:0000313" key="2">
    <source>
        <dbReference type="Proteomes" id="UP000320791"/>
    </source>
</evidence>
<keyword evidence="2" id="KW-1185">Reference proteome</keyword>
<dbReference type="InterPro" id="IPR015315">
    <property type="entry name" value="DUF1963"/>
</dbReference>
<dbReference type="PANTHER" id="PTHR36436">
    <property type="entry name" value="SLL5081 PROTEIN"/>
    <property type="match status" value="1"/>
</dbReference>
<organism evidence="1 2">
    <name type="scientific">Corynebacterium canis</name>
    <dbReference type="NCBI Taxonomy" id="679663"/>
    <lineage>
        <taxon>Bacteria</taxon>
        <taxon>Bacillati</taxon>
        <taxon>Actinomycetota</taxon>
        <taxon>Actinomycetes</taxon>
        <taxon>Mycobacteriales</taxon>
        <taxon>Corynebacteriaceae</taxon>
        <taxon>Corynebacterium</taxon>
    </lineage>
</organism>
<protein>
    <submittedName>
        <fullName evidence="1">DUF1963 domain-containing protein</fullName>
    </submittedName>
</protein>
<accession>A0A5C5UAF1</accession>
<dbReference type="EMBL" id="VOHM01000028">
    <property type="protein sequence ID" value="TWT22783.1"/>
    <property type="molecule type" value="Genomic_DNA"/>
</dbReference>
<name>A0A5C5UAF1_9CORY</name>
<evidence type="ECO:0000313" key="1">
    <source>
        <dbReference type="EMBL" id="TWT22783.1"/>
    </source>
</evidence>
<dbReference type="Proteomes" id="UP000320791">
    <property type="component" value="Unassembled WGS sequence"/>
</dbReference>
<dbReference type="SUPFAM" id="SSF103032">
    <property type="entry name" value="Hypothetical protein YwqG"/>
    <property type="match status" value="1"/>
</dbReference>